<organism evidence="1 2">
    <name type="scientific">Bacillus yunxiaonensis</name>
    <dbReference type="NCBI Taxonomy" id="3127665"/>
    <lineage>
        <taxon>Bacteria</taxon>
        <taxon>Bacillati</taxon>
        <taxon>Bacillota</taxon>
        <taxon>Bacilli</taxon>
        <taxon>Bacillales</taxon>
        <taxon>Bacillaceae</taxon>
        <taxon>Bacillus</taxon>
    </lineage>
</organism>
<evidence type="ECO:0000313" key="1">
    <source>
        <dbReference type="EMBL" id="MEI4832358.1"/>
    </source>
</evidence>
<dbReference type="EMBL" id="JBAWSV010000013">
    <property type="protein sequence ID" value="MEI4832358.1"/>
    <property type="molecule type" value="Genomic_DNA"/>
</dbReference>
<sequence length="209" mass="24143">MQMEENTTNGPYINTDEGVYTSAKLQQAMDQAFRIPVFLSTVNTLNQLQQQFLERLILEIEQALLFPRTIPRSDLYPETPLTSIRRMVLSSYGLVAVNFQRFFVQGLKTNVGAFEPQTPFWEGTPFSQIEPSMGYQYGLPLLLIRETGTDVARGIWQLGNAPFLILDWNSETQSVDAFFNSVSWREFFANWIGHVRNGYYLQTEPQFKY</sequence>
<evidence type="ECO:0000313" key="2">
    <source>
        <dbReference type="Proteomes" id="UP001367922"/>
    </source>
</evidence>
<protein>
    <submittedName>
        <fullName evidence="1">Uncharacterized protein</fullName>
    </submittedName>
</protein>
<reference evidence="1 2" key="1">
    <citation type="submission" date="2024-01" db="EMBL/GenBank/DDBJ databases">
        <title>Seven novel Bacillus-like species.</title>
        <authorList>
            <person name="Liu G."/>
        </authorList>
    </citation>
    <scope>NUCLEOTIDE SEQUENCE [LARGE SCALE GENOMIC DNA]</scope>
    <source>
        <strain evidence="1 2">FJAT-53711</strain>
    </source>
</reference>
<accession>A0ABU8G2E0</accession>
<comment type="caution">
    <text evidence="1">The sequence shown here is derived from an EMBL/GenBank/DDBJ whole genome shotgun (WGS) entry which is preliminary data.</text>
</comment>
<dbReference type="Proteomes" id="UP001367922">
    <property type="component" value="Unassembled WGS sequence"/>
</dbReference>
<proteinExistence type="predicted"/>
<name>A0ABU8G2E0_9BACI</name>
<gene>
    <name evidence="1" type="ORF">WAX78_23560</name>
</gene>
<keyword evidence="2" id="KW-1185">Reference proteome</keyword>